<evidence type="ECO:0000259" key="1">
    <source>
        <dbReference type="Pfam" id="PF12684"/>
    </source>
</evidence>
<evidence type="ECO:0000313" key="3">
    <source>
        <dbReference type="Proteomes" id="UP000264310"/>
    </source>
</evidence>
<sequence>MKITLFEPGVPITKPGLYPVPEATYHGDDLCHEPSLSSTLARIIIDESPLHAWHAHPRLNSDVEDEDESTGTMNVGSAMHAMLLGNGRGIAVCDFKNWQTKAAKEERDIAIESGLTPILIGQHRRAEVLVALARKQVAQYQDLPDLFGPGAILEHAAIWQENGRWCRALIDIIHPYPDFIAIVDYKSTERSAAPATVGRQVFDMGYDVQLAFYRRGIRRLFPNDRRPIRCFLMSQERGGPGCLSITELDEDVLTLGDKKVSAALALWDRCLTADLWPGYPPFPSTVTLPPYIESKWLQREINDDALAGAGYAFAVPLHDDEPRAIDPRYLEAG</sequence>
<protein>
    <recommendedName>
        <fullName evidence="1">Putative exodeoxyribonuclease 8 PDDEXK-like domain-containing protein</fullName>
    </recommendedName>
</protein>
<dbReference type="RefSeq" id="WP_116681939.1">
    <property type="nucleotide sequence ID" value="NZ_QURL01000002.1"/>
</dbReference>
<comment type="caution">
    <text evidence="2">The sequence shown here is derived from an EMBL/GenBank/DDBJ whole genome shotgun (WGS) entry which is preliminary data.</text>
</comment>
<dbReference type="InterPro" id="IPR011604">
    <property type="entry name" value="PDDEXK-like_dom_sf"/>
</dbReference>
<evidence type="ECO:0000313" key="2">
    <source>
        <dbReference type="EMBL" id="RFC65041.1"/>
    </source>
</evidence>
<dbReference type="Pfam" id="PF12684">
    <property type="entry name" value="DUF3799"/>
    <property type="match status" value="1"/>
</dbReference>
<reference evidence="2 3" key="1">
    <citation type="submission" date="2018-08" db="EMBL/GenBank/DDBJ databases">
        <title>Fulvimarina sp. 85, whole genome shotgun sequence.</title>
        <authorList>
            <person name="Tuo L."/>
        </authorList>
    </citation>
    <scope>NUCLEOTIDE SEQUENCE [LARGE SCALE GENOMIC DNA]</scope>
    <source>
        <strain evidence="2 3">85</strain>
    </source>
</reference>
<organism evidence="2 3">
    <name type="scientific">Fulvimarina endophytica</name>
    <dbReference type="NCBI Taxonomy" id="2293836"/>
    <lineage>
        <taxon>Bacteria</taxon>
        <taxon>Pseudomonadati</taxon>
        <taxon>Pseudomonadota</taxon>
        <taxon>Alphaproteobacteria</taxon>
        <taxon>Hyphomicrobiales</taxon>
        <taxon>Aurantimonadaceae</taxon>
        <taxon>Fulvimarina</taxon>
    </lineage>
</organism>
<dbReference type="Gene3D" id="3.90.320.10">
    <property type="match status" value="1"/>
</dbReference>
<feature type="domain" description="Putative exodeoxyribonuclease 8 PDDEXK-like" evidence="1">
    <location>
        <begin position="55"/>
        <end position="279"/>
    </location>
</feature>
<gene>
    <name evidence="2" type="ORF">DYI37_04020</name>
</gene>
<dbReference type="OrthoDB" id="3292504at2"/>
<name>A0A371X775_9HYPH</name>
<dbReference type="AlphaFoldDB" id="A0A371X775"/>
<accession>A0A371X775</accession>
<dbReference type="InterPro" id="IPR024432">
    <property type="entry name" value="Put_RecE_PDDEXK-like_dom"/>
</dbReference>
<keyword evidence="3" id="KW-1185">Reference proteome</keyword>
<dbReference type="EMBL" id="QURL01000002">
    <property type="protein sequence ID" value="RFC65041.1"/>
    <property type="molecule type" value="Genomic_DNA"/>
</dbReference>
<dbReference type="Proteomes" id="UP000264310">
    <property type="component" value="Unassembled WGS sequence"/>
</dbReference>
<proteinExistence type="predicted"/>